<organism evidence="1 2">
    <name type="scientific">Thermosipho melanesiensis</name>
    <dbReference type="NCBI Taxonomy" id="46541"/>
    <lineage>
        <taxon>Bacteria</taxon>
        <taxon>Thermotogati</taxon>
        <taxon>Thermotogota</taxon>
        <taxon>Thermotogae</taxon>
        <taxon>Thermotogales</taxon>
        <taxon>Fervidobacteriaceae</taxon>
        <taxon>Thermosipho</taxon>
    </lineage>
</organism>
<proteinExistence type="predicted"/>
<evidence type="ECO:0000313" key="1">
    <source>
        <dbReference type="EMBL" id="APT74934.1"/>
    </source>
</evidence>
<reference evidence="1 2" key="1">
    <citation type="submission" date="2014-02" db="EMBL/GenBank/DDBJ databases">
        <title>Diversity of Thermotogales isolates from hydrothermal vents.</title>
        <authorList>
            <person name="Haverkamp T.H.A."/>
            <person name="Lossouarn J."/>
            <person name="Geslin C."/>
            <person name="Nesbo C.L."/>
        </authorList>
    </citation>
    <scope>NUCLEOTIDE SEQUENCE [LARGE SCALE GENOMIC DNA]</scope>
    <source>
        <strain evidence="1 2">431</strain>
    </source>
</reference>
<keyword evidence="2" id="KW-1185">Reference proteome</keyword>
<accession>A0ABM6GHD9</accession>
<gene>
    <name evidence="1" type="ORF">BW47_08815</name>
</gene>
<protein>
    <submittedName>
        <fullName evidence="1">Uncharacterized protein</fullName>
    </submittedName>
</protein>
<name>A0ABM6GHD9_9BACT</name>
<dbReference type="EMBL" id="CP007389">
    <property type="protein sequence ID" value="APT74934.1"/>
    <property type="molecule type" value="Genomic_DNA"/>
</dbReference>
<sequence>MDSLWKARKRIRERRPLIVEEYGKNGYIIIFLSAKNYTKKHILVDKYCIIEENEVCNFLNKDSFLFEYKGEFLFYIPKQILERYFHLCGLCKISIDEFLKR</sequence>
<evidence type="ECO:0000313" key="2">
    <source>
        <dbReference type="Proteomes" id="UP000185490"/>
    </source>
</evidence>
<dbReference type="RefSeq" id="WP_012057867.1">
    <property type="nucleotide sequence ID" value="NZ_CP007389.1"/>
</dbReference>
<dbReference type="Proteomes" id="UP000185490">
    <property type="component" value="Chromosome"/>
</dbReference>